<evidence type="ECO:0000259" key="12">
    <source>
        <dbReference type="SMART" id="SM00485"/>
    </source>
</evidence>
<dbReference type="InterPro" id="IPR029060">
    <property type="entry name" value="PIN-like_dom_sf"/>
</dbReference>
<evidence type="ECO:0000256" key="4">
    <source>
        <dbReference type="ARBA" id="ARBA00022722"/>
    </source>
</evidence>
<evidence type="ECO:0000256" key="7">
    <source>
        <dbReference type="ARBA" id="ARBA00022801"/>
    </source>
</evidence>
<dbReference type="CDD" id="cd09868">
    <property type="entry name" value="PIN_XPG_RAD2"/>
    <property type="match status" value="2"/>
</dbReference>
<feature type="compositionally biased region" description="Basic residues" evidence="10">
    <location>
        <begin position="885"/>
        <end position="897"/>
    </location>
</feature>
<keyword evidence="6" id="KW-0255">Endonuclease</keyword>
<dbReference type="Gene3D" id="3.40.50.1010">
    <property type="entry name" value="5'-nuclease"/>
    <property type="match status" value="2"/>
</dbReference>
<name>H2YUZ7_CIOSA</name>
<feature type="region of interest" description="Disordered" evidence="10">
    <location>
        <begin position="875"/>
        <end position="897"/>
    </location>
</feature>
<proteinExistence type="inferred from homology"/>
<dbReference type="InterPro" id="IPR036279">
    <property type="entry name" value="5-3_exonuclease_C_sf"/>
</dbReference>
<dbReference type="Proteomes" id="UP000007875">
    <property type="component" value="Unassembled WGS sequence"/>
</dbReference>
<feature type="compositionally biased region" description="Acidic residues" evidence="10">
    <location>
        <begin position="555"/>
        <end position="565"/>
    </location>
</feature>
<dbReference type="PANTHER" id="PTHR16171:SF7">
    <property type="entry name" value="DNA REPAIR PROTEIN RAD2"/>
    <property type="match status" value="1"/>
</dbReference>
<keyword evidence="14" id="KW-1185">Reference proteome</keyword>
<keyword evidence="7" id="KW-0378">Hydrolase</keyword>
<feature type="compositionally biased region" description="Polar residues" evidence="10">
    <location>
        <begin position="534"/>
        <end position="554"/>
    </location>
</feature>
<evidence type="ECO:0008006" key="15">
    <source>
        <dbReference type="Google" id="ProtNLM"/>
    </source>
</evidence>
<feature type="domain" description="XPG N-terminal" evidence="12">
    <location>
        <begin position="1"/>
        <end position="98"/>
    </location>
</feature>
<dbReference type="Gene3D" id="1.10.150.20">
    <property type="entry name" value="5' to 3' exonuclease, C-terminal subdomain"/>
    <property type="match status" value="1"/>
</dbReference>
<dbReference type="InterPro" id="IPR001044">
    <property type="entry name" value="XPG/Rad2_eukaryotes"/>
</dbReference>
<evidence type="ECO:0000256" key="8">
    <source>
        <dbReference type="ARBA" id="ARBA00022842"/>
    </source>
</evidence>
<dbReference type="CDD" id="cd09904">
    <property type="entry name" value="H3TH_XPG"/>
    <property type="match status" value="1"/>
</dbReference>
<dbReference type="GO" id="GO:0006289">
    <property type="term" value="P:nucleotide-excision repair"/>
    <property type="evidence" value="ECO:0007669"/>
    <property type="project" value="InterPro"/>
</dbReference>
<keyword evidence="9" id="KW-0539">Nucleus</keyword>
<evidence type="ECO:0000256" key="9">
    <source>
        <dbReference type="ARBA" id="ARBA00023242"/>
    </source>
</evidence>
<dbReference type="Ensembl" id="ENSCSAVT00000009273.1">
    <property type="protein sequence ID" value="ENSCSAVP00000009157.1"/>
    <property type="gene ID" value="ENSCSAVG00000005394.1"/>
</dbReference>
<keyword evidence="4" id="KW-0540">Nuclease</keyword>
<evidence type="ECO:0000256" key="3">
    <source>
        <dbReference type="ARBA" id="ARBA00005283"/>
    </source>
</evidence>
<evidence type="ECO:0000256" key="2">
    <source>
        <dbReference type="ARBA" id="ARBA00004123"/>
    </source>
</evidence>
<keyword evidence="5" id="KW-0479">Metal-binding</keyword>
<dbReference type="PRINTS" id="PR00853">
    <property type="entry name" value="XPGRADSUPER"/>
</dbReference>
<sequence length="897" mass="101319">MGVLGLWKLLEGSGRPVNLESMEGKILAVDISIWLNMAVKGMRDLHGQAANNAHLITLFHRLICKLLYFGIPVFVFDGGAPALKKRTLKERRQRKEMNLNKTKIASEKVLQNYLKRQVLQLAVKTKEGKGVVLSLTTVEEDIFNLPAMKDGLVLEESDEEREDQWMQRSQTRDTVYGSAMQVGDFHEMMQIDVSSDDFKSLPSDIQHELLLDIQEIKKRRRTQLEVMPEESSSFSNYQLSGLLEKRKLTSQIRGIEHQMKNDHTSASMSGYQGQVESSQISSDNQTHYILLHDLKQRKVSMNLKYNSSLFQAKEESKRNQKVTDHVENNVTANKNDQVQNMLNPSDAACDPHLANVLINSNSNPMSLEKHSISETMLKNQDVKVSSKHTELSSKNVENSFSMKQDLGKNDEVAENNDIIITPTAEDDQKDSIYNSTKSRKAQCHVNNTTISTSVDSDDNVRVKHVASKSIPVKELIEEHFSPVKKEDTIITHKTRCENNNQETNTQNDASFLINSEKITHFSQNLTDIKESFNQDSNVQGTSEPSQPETKQVPTESDESDADFVDVDYPPTTVQDDSLAHENPKDCASQQSIGDQEMVAPNPWSTMQKGDVKELKEQMDAEDAALLVKIQAASRAAQDVSDVATMECQELLRLFGIPFVISPQEAEAQCAFLDYNDLTMGTITDDSDIWLFGGRSVYKDVFNRKRDPTSYSLLDIKSELGLERGHLINIALCSGSDYTTGIDGVGPVRALEMMKEFPEEGIRSLVKFKEWWNAAHKQVALVKAPASEAKIKTELRRLNVPQTFPSSLVVDAYLKPRVSESLDPFTWGLPDLSGIREYLTERLHWTRNKIDEELLPVLKKTAERRSRKQTLMTSFISRSVPPPPKTRTKKSKRVMRAI</sequence>
<evidence type="ECO:0000259" key="11">
    <source>
        <dbReference type="SMART" id="SM00484"/>
    </source>
</evidence>
<evidence type="ECO:0000256" key="6">
    <source>
        <dbReference type="ARBA" id="ARBA00022759"/>
    </source>
</evidence>
<protein>
    <recommendedName>
        <fullName evidence="15">XPG N-terminal domain-containing protein</fullName>
    </recommendedName>
</protein>
<evidence type="ECO:0000256" key="10">
    <source>
        <dbReference type="SAM" id="MobiDB-lite"/>
    </source>
</evidence>
<dbReference type="HOGENOM" id="CLU_003018_2_0_1"/>
<dbReference type="SUPFAM" id="SSF88723">
    <property type="entry name" value="PIN domain-like"/>
    <property type="match status" value="1"/>
</dbReference>
<organism evidence="13 14">
    <name type="scientific">Ciona savignyi</name>
    <name type="common">Pacific transparent sea squirt</name>
    <dbReference type="NCBI Taxonomy" id="51511"/>
    <lineage>
        <taxon>Eukaryota</taxon>
        <taxon>Metazoa</taxon>
        <taxon>Chordata</taxon>
        <taxon>Tunicata</taxon>
        <taxon>Ascidiacea</taxon>
        <taxon>Phlebobranchia</taxon>
        <taxon>Cionidae</taxon>
        <taxon>Ciona</taxon>
    </lineage>
</organism>
<dbReference type="GO" id="GO:0003697">
    <property type="term" value="F:single-stranded DNA binding"/>
    <property type="evidence" value="ECO:0007669"/>
    <property type="project" value="InterPro"/>
</dbReference>
<dbReference type="SMART" id="SM00485">
    <property type="entry name" value="XPGN"/>
    <property type="match status" value="1"/>
</dbReference>
<feature type="region of interest" description="Disordered" evidence="10">
    <location>
        <begin position="534"/>
        <end position="591"/>
    </location>
</feature>
<dbReference type="Pfam" id="PF00752">
    <property type="entry name" value="XPG_N"/>
    <property type="match status" value="1"/>
</dbReference>
<keyword evidence="8" id="KW-0460">Magnesium</keyword>
<dbReference type="InterPro" id="IPR006085">
    <property type="entry name" value="XPG_DNA_repair_N"/>
</dbReference>
<evidence type="ECO:0000256" key="5">
    <source>
        <dbReference type="ARBA" id="ARBA00022723"/>
    </source>
</evidence>
<evidence type="ECO:0000313" key="13">
    <source>
        <dbReference type="Ensembl" id="ENSCSAVP00000009157.1"/>
    </source>
</evidence>
<feature type="domain" description="XPG-I" evidence="11">
    <location>
        <begin position="652"/>
        <end position="721"/>
    </location>
</feature>
<dbReference type="SMART" id="SM00484">
    <property type="entry name" value="XPGI"/>
    <property type="match status" value="1"/>
</dbReference>
<reference evidence="13" key="2">
    <citation type="submission" date="2025-08" db="UniProtKB">
        <authorList>
            <consortium name="Ensembl"/>
        </authorList>
    </citation>
    <scope>IDENTIFICATION</scope>
</reference>
<dbReference type="Pfam" id="PF00867">
    <property type="entry name" value="XPG_I"/>
    <property type="match status" value="1"/>
</dbReference>
<reference evidence="13" key="3">
    <citation type="submission" date="2025-09" db="UniProtKB">
        <authorList>
            <consortium name="Ensembl"/>
        </authorList>
    </citation>
    <scope>IDENTIFICATION</scope>
</reference>
<dbReference type="GeneTree" id="ENSGT00940000163631"/>
<evidence type="ECO:0000256" key="1">
    <source>
        <dbReference type="ARBA" id="ARBA00001946"/>
    </source>
</evidence>
<dbReference type="InterPro" id="IPR006084">
    <property type="entry name" value="XPG/Rad2"/>
</dbReference>
<dbReference type="PRINTS" id="PR00066">
    <property type="entry name" value="XRODRMPGMNTG"/>
</dbReference>
<dbReference type="AlphaFoldDB" id="H2YUZ7"/>
<dbReference type="InterPro" id="IPR006086">
    <property type="entry name" value="XPG-I_dom"/>
</dbReference>
<dbReference type="GO" id="GO:0016787">
    <property type="term" value="F:hydrolase activity"/>
    <property type="evidence" value="ECO:0007669"/>
    <property type="project" value="UniProtKB-KW"/>
</dbReference>
<dbReference type="GO" id="GO:0005634">
    <property type="term" value="C:nucleus"/>
    <property type="evidence" value="ECO:0007669"/>
    <property type="project" value="UniProtKB-SubCell"/>
</dbReference>
<evidence type="ECO:0000313" key="14">
    <source>
        <dbReference type="Proteomes" id="UP000007875"/>
    </source>
</evidence>
<accession>H2YUZ7</accession>
<reference evidence="14" key="1">
    <citation type="submission" date="2003-08" db="EMBL/GenBank/DDBJ databases">
        <authorList>
            <person name="Birren B."/>
            <person name="Nusbaum C."/>
            <person name="Abebe A."/>
            <person name="Abouelleil A."/>
            <person name="Adekoya E."/>
            <person name="Ait-zahra M."/>
            <person name="Allen N."/>
            <person name="Allen T."/>
            <person name="An P."/>
            <person name="Anderson M."/>
            <person name="Anderson S."/>
            <person name="Arachchi H."/>
            <person name="Armbruster J."/>
            <person name="Bachantsang P."/>
            <person name="Baldwin J."/>
            <person name="Barry A."/>
            <person name="Bayul T."/>
            <person name="Blitshsteyn B."/>
            <person name="Bloom T."/>
            <person name="Blye J."/>
            <person name="Boguslavskiy L."/>
            <person name="Borowsky M."/>
            <person name="Boukhgalter B."/>
            <person name="Brunache A."/>
            <person name="Butler J."/>
            <person name="Calixte N."/>
            <person name="Calvo S."/>
            <person name="Camarata J."/>
            <person name="Campo K."/>
            <person name="Chang J."/>
            <person name="Cheshatsang Y."/>
            <person name="Citroen M."/>
            <person name="Collymore A."/>
            <person name="Considine T."/>
            <person name="Cook A."/>
            <person name="Cooke P."/>
            <person name="Corum B."/>
            <person name="Cuomo C."/>
            <person name="David R."/>
            <person name="Dawoe T."/>
            <person name="Degray S."/>
            <person name="Dodge S."/>
            <person name="Dooley K."/>
            <person name="Dorje P."/>
            <person name="Dorjee K."/>
            <person name="Dorris L."/>
            <person name="Duffey N."/>
            <person name="Dupes A."/>
            <person name="Elkins T."/>
            <person name="Engels R."/>
            <person name="Erickson J."/>
            <person name="Farina A."/>
            <person name="Faro S."/>
            <person name="Ferreira P."/>
            <person name="Fischer H."/>
            <person name="Fitzgerald M."/>
            <person name="Foley K."/>
            <person name="Gage D."/>
            <person name="Galagan J."/>
            <person name="Gearin G."/>
            <person name="Gnerre S."/>
            <person name="Gnirke A."/>
            <person name="Goyette A."/>
            <person name="Graham J."/>
            <person name="Grandbois E."/>
            <person name="Gyaltsen K."/>
            <person name="Hafez N."/>
            <person name="Hagopian D."/>
            <person name="Hagos B."/>
            <person name="Hall J."/>
            <person name="Hatcher B."/>
            <person name="Heller A."/>
            <person name="Higgins H."/>
            <person name="Honan T."/>
            <person name="Horn A."/>
            <person name="Houde N."/>
            <person name="Hughes L."/>
            <person name="Hulme W."/>
            <person name="Husby E."/>
            <person name="Iliev I."/>
            <person name="Jaffe D."/>
            <person name="Jones C."/>
            <person name="Kamal M."/>
            <person name="Kamat A."/>
            <person name="Kamvysselis M."/>
            <person name="Karlsson E."/>
            <person name="Kells C."/>
            <person name="Kieu A."/>
            <person name="Kisner P."/>
            <person name="Kodira C."/>
            <person name="Kulbokas E."/>
            <person name="Labutti K."/>
            <person name="Lama D."/>
            <person name="Landers T."/>
            <person name="Leger J."/>
            <person name="Levine S."/>
            <person name="Lewis D."/>
            <person name="Lewis T."/>
            <person name="Lindblad-toh K."/>
            <person name="Liu X."/>
            <person name="Lokyitsang T."/>
            <person name="Lokyitsang Y."/>
            <person name="Lucien O."/>
            <person name="Lui A."/>
            <person name="Ma L.J."/>
            <person name="Mabbitt R."/>
            <person name="Macdonald J."/>
            <person name="Maclean C."/>
            <person name="Major J."/>
            <person name="Manning J."/>
            <person name="Marabella R."/>
            <person name="Maru K."/>
            <person name="Matthews C."/>
            <person name="Mauceli E."/>
            <person name="Mccarthy M."/>
            <person name="Mcdonough S."/>
            <person name="Mcghee T."/>
            <person name="Meldrim J."/>
            <person name="Meneus L."/>
            <person name="Mesirov J."/>
            <person name="Mihalev A."/>
            <person name="Mihova T."/>
            <person name="Mikkelsen T."/>
            <person name="Mlenga V."/>
            <person name="Moru K."/>
            <person name="Mozes J."/>
            <person name="Mulrain L."/>
            <person name="Munson G."/>
            <person name="Naylor J."/>
            <person name="Newes C."/>
            <person name="Nguyen C."/>
            <person name="Nguyen N."/>
            <person name="Nguyen T."/>
            <person name="Nicol R."/>
            <person name="Nielsen C."/>
            <person name="Nizzari M."/>
            <person name="Norbu C."/>
            <person name="Norbu N."/>
            <person name="O'donnell P."/>
            <person name="Okoawo O."/>
            <person name="O'leary S."/>
            <person name="Omotosho B."/>
            <person name="O'neill K."/>
            <person name="Osman S."/>
            <person name="Parker S."/>
            <person name="Perrin D."/>
            <person name="Phunkhang P."/>
            <person name="Piqani B."/>
            <person name="Purcell S."/>
            <person name="Rachupka T."/>
            <person name="Ramasamy U."/>
            <person name="Rameau R."/>
            <person name="Ray V."/>
            <person name="Raymond C."/>
            <person name="Retta R."/>
            <person name="Richardson S."/>
            <person name="Rise C."/>
            <person name="Rodriguez J."/>
            <person name="Rogers J."/>
            <person name="Rogov P."/>
            <person name="Rutman M."/>
            <person name="Schupbach R."/>
            <person name="Seaman C."/>
            <person name="Settipalli S."/>
            <person name="Sharpe T."/>
            <person name="Sheridan J."/>
            <person name="Sherpa N."/>
            <person name="Shi J."/>
            <person name="Smirnov S."/>
            <person name="Smith C."/>
            <person name="Sougnez C."/>
            <person name="Spencer B."/>
            <person name="Stalker J."/>
            <person name="Stange-thomann N."/>
            <person name="Stavropoulos S."/>
            <person name="Stetson K."/>
            <person name="Stone C."/>
            <person name="Stone S."/>
            <person name="Stubbs M."/>
            <person name="Talamas J."/>
            <person name="Tchuinga P."/>
            <person name="Tenzing P."/>
            <person name="Tesfaye S."/>
            <person name="Theodore J."/>
            <person name="Thoulutsang Y."/>
            <person name="Topham K."/>
            <person name="Towey S."/>
            <person name="Tsamla T."/>
            <person name="Tsomo N."/>
            <person name="Vallee D."/>
            <person name="Vassiliev H."/>
            <person name="Venkataraman V."/>
            <person name="Vinson J."/>
            <person name="Vo A."/>
            <person name="Wade C."/>
            <person name="Wang S."/>
            <person name="Wangchuk T."/>
            <person name="Wangdi T."/>
            <person name="Whittaker C."/>
            <person name="Wilkinson J."/>
            <person name="Wu Y."/>
            <person name="Wyman D."/>
            <person name="Yadav S."/>
            <person name="Yang S."/>
            <person name="Yang X."/>
            <person name="Yeager S."/>
            <person name="Yee E."/>
            <person name="Young G."/>
            <person name="Zainoun J."/>
            <person name="Zembeck L."/>
            <person name="Zimmer A."/>
            <person name="Zody M."/>
            <person name="Lander E."/>
        </authorList>
    </citation>
    <scope>NUCLEOTIDE SEQUENCE [LARGE SCALE GENOMIC DNA]</scope>
</reference>
<dbReference type="GO" id="GO:0046872">
    <property type="term" value="F:metal ion binding"/>
    <property type="evidence" value="ECO:0007669"/>
    <property type="project" value="UniProtKB-KW"/>
</dbReference>
<dbReference type="SUPFAM" id="SSF47807">
    <property type="entry name" value="5' to 3' exonuclease, C-terminal subdomain"/>
    <property type="match status" value="1"/>
</dbReference>
<dbReference type="PANTHER" id="PTHR16171">
    <property type="entry name" value="DNA REPAIR PROTEIN COMPLEMENTING XP-G CELLS-RELATED"/>
    <property type="match status" value="1"/>
</dbReference>
<dbReference type="InterPro" id="IPR008918">
    <property type="entry name" value="HhH2"/>
</dbReference>
<dbReference type="GO" id="GO:0004520">
    <property type="term" value="F:DNA endonuclease activity"/>
    <property type="evidence" value="ECO:0007669"/>
    <property type="project" value="TreeGrafter"/>
</dbReference>
<comment type="similarity">
    <text evidence="3">Belongs to the XPG/RAD2 endonuclease family. XPG subfamily.</text>
</comment>
<comment type="subcellular location">
    <subcellularLocation>
        <location evidence="2">Nucleus</location>
    </subcellularLocation>
</comment>
<dbReference type="SMART" id="SM00279">
    <property type="entry name" value="HhH2"/>
    <property type="match status" value="1"/>
</dbReference>
<comment type="cofactor">
    <cofactor evidence="1">
        <name>Mg(2+)</name>
        <dbReference type="ChEBI" id="CHEBI:18420"/>
    </cofactor>
</comment>